<dbReference type="OrthoDB" id="63267at2759"/>
<dbReference type="SMART" id="SM00220">
    <property type="entry name" value="S_TKc"/>
    <property type="match status" value="1"/>
</dbReference>
<dbReference type="SMART" id="SM00133">
    <property type="entry name" value="S_TK_X"/>
    <property type="match status" value="1"/>
</dbReference>
<dbReference type="Pfam" id="PF00433">
    <property type="entry name" value="Pkinase_C"/>
    <property type="match status" value="1"/>
</dbReference>
<evidence type="ECO:0000313" key="14">
    <source>
        <dbReference type="Proteomes" id="UP000789390"/>
    </source>
</evidence>
<feature type="compositionally biased region" description="Low complexity" evidence="10">
    <location>
        <begin position="301"/>
        <end position="347"/>
    </location>
</feature>
<feature type="compositionally biased region" description="Polar residues" evidence="10">
    <location>
        <begin position="475"/>
        <end position="485"/>
    </location>
</feature>
<feature type="binding site" evidence="9">
    <location>
        <position position="712"/>
    </location>
    <ligand>
        <name>ATP</name>
        <dbReference type="ChEBI" id="CHEBI:30616"/>
    </ligand>
</feature>
<reference evidence="13" key="1">
    <citation type="submission" date="2021-11" db="EMBL/GenBank/DDBJ databases">
        <authorList>
            <person name="Schell T."/>
        </authorList>
    </citation>
    <scope>NUCLEOTIDE SEQUENCE</scope>
    <source>
        <strain evidence="13">M5</strain>
    </source>
</reference>
<dbReference type="PROSITE" id="PS00108">
    <property type="entry name" value="PROTEIN_KINASE_ST"/>
    <property type="match status" value="1"/>
</dbReference>
<dbReference type="SUPFAM" id="SSF49562">
    <property type="entry name" value="C2 domain (Calcium/lipid-binding domain, CaLB)"/>
    <property type="match status" value="1"/>
</dbReference>
<comment type="similarity">
    <text evidence="1">Belongs to the protein kinase superfamily. AGC Ser/Thr protein kinase family. PKC subfamily.</text>
</comment>
<dbReference type="Gene3D" id="1.10.510.10">
    <property type="entry name" value="Transferase(Phosphotransferase) domain 1"/>
    <property type="match status" value="1"/>
</dbReference>
<keyword evidence="14" id="KW-1185">Reference proteome</keyword>
<dbReference type="PROSITE" id="PS50011">
    <property type="entry name" value="PROTEIN_KINASE_DOM"/>
    <property type="match status" value="1"/>
</dbReference>
<feature type="compositionally biased region" description="Low complexity" evidence="10">
    <location>
        <begin position="573"/>
        <end position="612"/>
    </location>
</feature>
<dbReference type="InterPro" id="IPR000719">
    <property type="entry name" value="Prot_kinase_dom"/>
</dbReference>
<evidence type="ECO:0000256" key="3">
    <source>
        <dbReference type="ARBA" id="ARBA00022527"/>
    </source>
</evidence>
<feature type="region of interest" description="Disordered" evidence="10">
    <location>
        <begin position="568"/>
        <end position="662"/>
    </location>
</feature>
<keyword evidence="4" id="KW-0597">Phosphoprotein</keyword>
<dbReference type="EC" id="2.7.11.13" evidence="2"/>
<protein>
    <recommendedName>
        <fullName evidence="2">protein kinase C</fullName>
        <ecNumber evidence="2">2.7.11.13</ecNumber>
    </recommendedName>
</protein>
<feature type="domain" description="Protein kinase" evidence="11">
    <location>
        <begin position="683"/>
        <end position="942"/>
    </location>
</feature>
<evidence type="ECO:0000256" key="10">
    <source>
        <dbReference type="SAM" id="MobiDB-lite"/>
    </source>
</evidence>
<feature type="compositionally biased region" description="Low complexity" evidence="10">
    <location>
        <begin position="55"/>
        <end position="71"/>
    </location>
</feature>
<dbReference type="InterPro" id="IPR011009">
    <property type="entry name" value="Kinase-like_dom_sf"/>
</dbReference>
<dbReference type="InterPro" id="IPR017892">
    <property type="entry name" value="Pkinase_C"/>
</dbReference>
<organism evidence="13 14">
    <name type="scientific">Daphnia galeata</name>
    <dbReference type="NCBI Taxonomy" id="27404"/>
    <lineage>
        <taxon>Eukaryota</taxon>
        <taxon>Metazoa</taxon>
        <taxon>Ecdysozoa</taxon>
        <taxon>Arthropoda</taxon>
        <taxon>Crustacea</taxon>
        <taxon>Branchiopoda</taxon>
        <taxon>Diplostraca</taxon>
        <taxon>Cladocera</taxon>
        <taxon>Anomopoda</taxon>
        <taxon>Daphniidae</taxon>
        <taxon>Daphnia</taxon>
    </lineage>
</organism>
<feature type="compositionally biased region" description="Basic residues" evidence="10">
    <location>
        <begin position="388"/>
        <end position="401"/>
    </location>
</feature>
<dbReference type="Proteomes" id="UP000789390">
    <property type="component" value="Unassembled WGS sequence"/>
</dbReference>
<dbReference type="PROSITE" id="PS00107">
    <property type="entry name" value="PROTEIN_KINASE_ATP"/>
    <property type="match status" value="1"/>
</dbReference>
<evidence type="ECO:0000259" key="12">
    <source>
        <dbReference type="PROSITE" id="PS51285"/>
    </source>
</evidence>
<keyword evidence="6 9" id="KW-0547">Nucleotide-binding</keyword>
<dbReference type="CDD" id="cd05589">
    <property type="entry name" value="STKc_PKN"/>
    <property type="match status" value="1"/>
</dbReference>
<evidence type="ECO:0000256" key="1">
    <source>
        <dbReference type="ARBA" id="ARBA00005490"/>
    </source>
</evidence>
<dbReference type="AlphaFoldDB" id="A0A8J2RAH9"/>
<evidence type="ECO:0000256" key="9">
    <source>
        <dbReference type="PROSITE-ProRule" id="PRU10141"/>
    </source>
</evidence>
<dbReference type="SUPFAM" id="SSF56112">
    <property type="entry name" value="Protein kinase-like (PK-like)"/>
    <property type="match status" value="1"/>
</dbReference>
<feature type="domain" description="AGC-kinase C-terminal" evidence="12">
    <location>
        <begin position="943"/>
        <end position="1010"/>
    </location>
</feature>
<dbReference type="EMBL" id="CAKKLH010000033">
    <property type="protein sequence ID" value="CAH0100162.1"/>
    <property type="molecule type" value="Genomic_DNA"/>
</dbReference>
<keyword evidence="7" id="KW-0418">Kinase</keyword>
<evidence type="ECO:0000256" key="7">
    <source>
        <dbReference type="ARBA" id="ARBA00022777"/>
    </source>
</evidence>
<dbReference type="Pfam" id="PF00069">
    <property type="entry name" value="Pkinase"/>
    <property type="match status" value="1"/>
</dbReference>
<keyword evidence="3" id="KW-0723">Serine/threonine-protein kinase</keyword>
<dbReference type="PROSITE" id="PS51285">
    <property type="entry name" value="AGC_KINASE_CTER"/>
    <property type="match status" value="1"/>
</dbReference>
<feature type="region of interest" description="Disordered" evidence="10">
    <location>
        <begin position="294"/>
        <end position="409"/>
    </location>
</feature>
<dbReference type="InterPro" id="IPR017441">
    <property type="entry name" value="Protein_kinase_ATP_BS"/>
</dbReference>
<feature type="compositionally biased region" description="Polar residues" evidence="10">
    <location>
        <begin position="613"/>
        <end position="623"/>
    </location>
</feature>
<keyword evidence="5" id="KW-0808">Transferase</keyword>
<dbReference type="FunFam" id="1.10.510.10:FF:000038">
    <property type="entry name" value="serine/threonine-protein kinase N2 isoform X1"/>
    <property type="match status" value="1"/>
</dbReference>
<sequence length="1010" mass="111200">MFIQLFPLHFLQAQASLSESSQRLDLIRHSLELRNKELPPQQSAKAMELKKELESYTASSPTPSGGSSYVSLQPFKHQGGGQAGDTPTSCSSSSHLLGKSAAITGKLEVRLMGCQDLLEDVPGRSRRDSTHSAPNDLKSFVKGVTGRSSSKSYSVKDETSNEIMAVIKLDNVTVAQTNWRPCSQQAWDQRFSIDLDKSREVEIDIYWRDWRSLCGVKFLRLEEFIDDVRHGMALQLEPQGLLFAEIKFLNPMISRKPKLQRQRRIFKQQGKNLPRYNQMNINVATWARIIKRSQPNEHQHSNTSSLSSGGSVVRPSSLSSSTRPLPLNLITSPASVSLPPTSTSSNSSPPPLQLESHSAAADLPHASSPQENNSHKQLEQTSSEKPQHYHHPHPSHSHHPNVHPVLSSGIAGTSMARPLSLSLSSPVVPMALVAGGGSSNVVTSPVTPTALTSTIVPIQFPPSGKKPAPPPPPRTTSVVTIGHTTPVQPSGPPPQPVPRTYHHNTTPSDSIEDAKRAFGQLSLTGSSTGSAVVATADSGGDICAALPSPLPLSLTAVAATTPGTSIAHPYTVSTPSSLLPSPSSPGNNGGTNHPLHPQQLQLHQLQQQQQQQRHSYNRSLSSSPPGQAEAEGGGAGPIPVIEFPDDEVFPPVRRPGRPMDYRDSAYESRRTSQFTGGISLDNFRFISVLGRGHFGKVILAQYRNTGEYFAIKALKKGDIIARDEVESLLAEKRIFEVANSTRHPFLVNLFSCFQTDTHVCFVMEYAAGGDLMMHIHADVFTEPRAVFYAACVVLGLQYLHENKIIYRDLKLDNLLLDTEGYVKIADFGLCKEGMGFGDRTGTFCGTPEFLAPEVLTEPTYTRAVDWWGLGVLIFEMLVGESPFPGDDEEEVFDSIVNDEVRYPRFLSLEAIAIMRRLLRKNPERRLGASERDAEDVKKQAFFRHVHWEDLLARRLKPPFVPTIRSMEDVSNFDEEFTSEKPVLTPPKDPRILSDDDQSLFKDFTYMADWC</sequence>
<dbReference type="PANTHER" id="PTHR24351">
    <property type="entry name" value="RIBOSOMAL PROTEIN S6 KINASE"/>
    <property type="match status" value="1"/>
</dbReference>
<proteinExistence type="inferred from homology"/>
<evidence type="ECO:0000256" key="5">
    <source>
        <dbReference type="ARBA" id="ARBA00022679"/>
    </source>
</evidence>
<evidence type="ECO:0000259" key="11">
    <source>
        <dbReference type="PROSITE" id="PS50011"/>
    </source>
</evidence>
<dbReference type="Gene3D" id="3.30.200.20">
    <property type="entry name" value="Phosphorylase Kinase, domain 1"/>
    <property type="match status" value="1"/>
</dbReference>
<feature type="region of interest" description="Disordered" evidence="10">
    <location>
        <begin position="37"/>
        <end position="95"/>
    </location>
</feature>
<dbReference type="GO" id="GO:0004697">
    <property type="term" value="F:diacylglycerol-dependent serine/threonine kinase activity"/>
    <property type="evidence" value="ECO:0007669"/>
    <property type="project" value="UniProtKB-EC"/>
</dbReference>
<dbReference type="GO" id="GO:0005524">
    <property type="term" value="F:ATP binding"/>
    <property type="evidence" value="ECO:0007669"/>
    <property type="project" value="UniProtKB-UniRule"/>
</dbReference>
<keyword evidence="8 9" id="KW-0067">ATP-binding</keyword>
<evidence type="ECO:0000256" key="2">
    <source>
        <dbReference type="ARBA" id="ARBA00012429"/>
    </source>
</evidence>
<feature type="region of interest" description="Disordered" evidence="10">
    <location>
        <begin position="457"/>
        <end position="510"/>
    </location>
</feature>
<dbReference type="InterPro" id="IPR035892">
    <property type="entry name" value="C2_domain_sf"/>
</dbReference>
<dbReference type="FunFam" id="3.30.200.20:FF:000058">
    <property type="entry name" value="Putative serine/threonine-protein kinase N2"/>
    <property type="match status" value="1"/>
</dbReference>
<evidence type="ECO:0000256" key="4">
    <source>
        <dbReference type="ARBA" id="ARBA00022553"/>
    </source>
</evidence>
<comment type="caution">
    <text evidence="13">The sequence shown here is derived from an EMBL/GenBank/DDBJ whole genome shotgun (WGS) entry which is preliminary data.</text>
</comment>
<evidence type="ECO:0000313" key="13">
    <source>
        <dbReference type="EMBL" id="CAH0100162.1"/>
    </source>
</evidence>
<accession>A0A8J2RAH9</accession>
<name>A0A8J2RAH9_9CRUS</name>
<dbReference type="InterPro" id="IPR000961">
    <property type="entry name" value="AGC-kinase_C"/>
</dbReference>
<evidence type="ECO:0000256" key="8">
    <source>
        <dbReference type="ARBA" id="ARBA00022840"/>
    </source>
</evidence>
<gene>
    <name evidence="13" type="ORF">DGAL_LOCUS2353</name>
</gene>
<evidence type="ECO:0000256" key="6">
    <source>
        <dbReference type="ARBA" id="ARBA00022741"/>
    </source>
</evidence>
<dbReference type="InterPro" id="IPR008271">
    <property type="entry name" value="Ser/Thr_kinase_AS"/>
</dbReference>